<evidence type="ECO:0000313" key="1">
    <source>
        <dbReference type="EMBL" id="GJM93914.1"/>
    </source>
</evidence>
<sequence>MTTFATTTKLGHIVLKFRLLIDGIQFKSVAPSGQIVWPKLRVSTQVGLMHKTR</sequence>
<dbReference type="EMBL" id="BQKI01000004">
    <property type="protein sequence ID" value="GJM93914.1"/>
    <property type="molecule type" value="Genomic_DNA"/>
</dbReference>
<gene>
    <name evidence="1" type="primary">ga10509</name>
    <name evidence="1" type="ORF">PR202_ga10509</name>
</gene>
<proteinExistence type="predicted"/>
<evidence type="ECO:0000313" key="2">
    <source>
        <dbReference type="Proteomes" id="UP001054889"/>
    </source>
</evidence>
<protein>
    <submittedName>
        <fullName evidence="1">Uncharacterized protein</fullName>
    </submittedName>
</protein>
<keyword evidence="2" id="KW-1185">Reference proteome</keyword>
<dbReference type="AlphaFoldDB" id="A0AAV5C6X5"/>
<accession>A0AAV5C6X5</accession>
<name>A0AAV5C6X5_ELECO</name>
<dbReference type="Proteomes" id="UP001054889">
    <property type="component" value="Unassembled WGS sequence"/>
</dbReference>
<comment type="caution">
    <text evidence="1">The sequence shown here is derived from an EMBL/GenBank/DDBJ whole genome shotgun (WGS) entry which is preliminary data.</text>
</comment>
<reference evidence="1" key="1">
    <citation type="journal article" date="2018" name="DNA Res.">
        <title>Multiple hybrid de novo genome assembly of finger millet, an orphan allotetraploid crop.</title>
        <authorList>
            <person name="Hatakeyama M."/>
            <person name="Aluri S."/>
            <person name="Balachadran M.T."/>
            <person name="Sivarajan S.R."/>
            <person name="Patrignani A."/>
            <person name="Gruter S."/>
            <person name="Poveda L."/>
            <person name="Shimizu-Inatsugi R."/>
            <person name="Baeten J."/>
            <person name="Francoijs K.J."/>
            <person name="Nataraja K.N."/>
            <person name="Reddy Y.A.N."/>
            <person name="Phadnis S."/>
            <person name="Ravikumar R.L."/>
            <person name="Schlapbach R."/>
            <person name="Sreeman S.M."/>
            <person name="Shimizu K.K."/>
        </authorList>
    </citation>
    <scope>NUCLEOTIDE SEQUENCE</scope>
</reference>
<reference evidence="1" key="2">
    <citation type="submission" date="2021-12" db="EMBL/GenBank/DDBJ databases">
        <title>Resequencing data analysis of finger millet.</title>
        <authorList>
            <person name="Hatakeyama M."/>
            <person name="Aluri S."/>
            <person name="Balachadran M.T."/>
            <person name="Sivarajan S.R."/>
            <person name="Poveda L."/>
            <person name="Shimizu-Inatsugi R."/>
            <person name="Schlapbach R."/>
            <person name="Sreeman S.M."/>
            <person name="Shimizu K.K."/>
        </authorList>
    </citation>
    <scope>NUCLEOTIDE SEQUENCE</scope>
</reference>
<organism evidence="1 2">
    <name type="scientific">Eleusine coracana subsp. coracana</name>
    <dbReference type="NCBI Taxonomy" id="191504"/>
    <lineage>
        <taxon>Eukaryota</taxon>
        <taxon>Viridiplantae</taxon>
        <taxon>Streptophyta</taxon>
        <taxon>Embryophyta</taxon>
        <taxon>Tracheophyta</taxon>
        <taxon>Spermatophyta</taxon>
        <taxon>Magnoliopsida</taxon>
        <taxon>Liliopsida</taxon>
        <taxon>Poales</taxon>
        <taxon>Poaceae</taxon>
        <taxon>PACMAD clade</taxon>
        <taxon>Chloridoideae</taxon>
        <taxon>Cynodonteae</taxon>
        <taxon>Eleusininae</taxon>
        <taxon>Eleusine</taxon>
    </lineage>
</organism>